<evidence type="ECO:0000313" key="3">
    <source>
        <dbReference type="Proteomes" id="UP001206925"/>
    </source>
</evidence>
<name>A0AAD5DEM8_AMBAR</name>
<evidence type="ECO:0000313" key="2">
    <source>
        <dbReference type="EMBL" id="KAI7756365.1"/>
    </source>
</evidence>
<keyword evidence="1" id="KW-0732">Signal</keyword>
<gene>
    <name evidence="2" type="ORF">M8C21_011107</name>
</gene>
<organism evidence="2 3">
    <name type="scientific">Ambrosia artemisiifolia</name>
    <name type="common">Common ragweed</name>
    <dbReference type="NCBI Taxonomy" id="4212"/>
    <lineage>
        <taxon>Eukaryota</taxon>
        <taxon>Viridiplantae</taxon>
        <taxon>Streptophyta</taxon>
        <taxon>Embryophyta</taxon>
        <taxon>Tracheophyta</taxon>
        <taxon>Spermatophyta</taxon>
        <taxon>Magnoliopsida</taxon>
        <taxon>eudicotyledons</taxon>
        <taxon>Gunneridae</taxon>
        <taxon>Pentapetalae</taxon>
        <taxon>asterids</taxon>
        <taxon>campanulids</taxon>
        <taxon>Asterales</taxon>
        <taxon>Asteraceae</taxon>
        <taxon>Asteroideae</taxon>
        <taxon>Heliantheae alliance</taxon>
        <taxon>Heliantheae</taxon>
        <taxon>Ambrosia</taxon>
    </lineage>
</organism>
<dbReference type="PANTHER" id="PTHR34458">
    <property type="entry name" value="POLLEN OLE E 1 ALLERGEN AND EXTENSIN FAMILY PROTEIN-RELATED"/>
    <property type="match status" value="1"/>
</dbReference>
<dbReference type="InterPro" id="IPR040404">
    <property type="entry name" value="Phylloplanin-like"/>
</dbReference>
<feature type="signal peptide" evidence="1">
    <location>
        <begin position="1"/>
        <end position="23"/>
    </location>
</feature>
<reference evidence="2" key="1">
    <citation type="submission" date="2022-06" db="EMBL/GenBank/DDBJ databases">
        <title>Uncovering the hologenomic basis of an extraordinary plant invasion.</title>
        <authorList>
            <person name="Bieker V.C."/>
            <person name="Martin M.D."/>
            <person name="Gilbert T."/>
            <person name="Hodgins K."/>
            <person name="Battlay P."/>
            <person name="Petersen B."/>
            <person name="Wilson J."/>
        </authorList>
    </citation>
    <scope>NUCLEOTIDE SEQUENCE</scope>
    <source>
        <strain evidence="2">AA19_3_7</strain>
        <tissue evidence="2">Leaf</tissue>
    </source>
</reference>
<proteinExistence type="predicted"/>
<dbReference type="EMBL" id="JAMZMK010000423">
    <property type="protein sequence ID" value="KAI7756365.1"/>
    <property type="molecule type" value="Genomic_DNA"/>
</dbReference>
<feature type="chain" id="PRO_5041996592" evidence="1">
    <location>
        <begin position="24"/>
        <end position="153"/>
    </location>
</feature>
<dbReference type="AlphaFoldDB" id="A0AAD5DEM8"/>
<comment type="caution">
    <text evidence="2">The sequence shown here is derived from an EMBL/GenBank/DDBJ whole genome shotgun (WGS) entry which is preliminary data.</text>
</comment>
<sequence length="153" mass="15770">MALKYIVLLTFLLVVLTPSQTKAQVTPTRPLIGVSTLITINGTIFCSLNGTIVVNGSNPTPPFANAQVNLVCGRNVIASTRTNEAGAFTLIVNAIRGFLASLLSSCRIVVATPLSTCNATLPSTGNLTGSLVLVNVTPQGITVGLGHIAIRVG</sequence>
<evidence type="ECO:0000256" key="1">
    <source>
        <dbReference type="SAM" id="SignalP"/>
    </source>
</evidence>
<protein>
    <submittedName>
        <fullName evidence="2">Uncharacterized protein</fullName>
    </submittedName>
</protein>
<dbReference type="Proteomes" id="UP001206925">
    <property type="component" value="Unassembled WGS sequence"/>
</dbReference>
<keyword evidence="3" id="KW-1185">Reference proteome</keyword>
<dbReference type="PANTHER" id="PTHR34458:SF5">
    <property type="entry name" value="POLLEN OLE E 1 ALLERGEN AND EXTENSIN FAMILY PROTEIN"/>
    <property type="match status" value="1"/>
</dbReference>
<accession>A0AAD5DEM8</accession>